<evidence type="ECO:0000256" key="4">
    <source>
        <dbReference type="PROSITE-ProRule" id="PRU00433"/>
    </source>
</evidence>
<dbReference type="EMBL" id="PNIN01000038">
    <property type="protein sequence ID" value="PMP71596.1"/>
    <property type="molecule type" value="Genomic_DNA"/>
</dbReference>
<feature type="domain" description="Cytochrome c" evidence="6">
    <location>
        <begin position="52"/>
        <end position="190"/>
    </location>
</feature>
<comment type="caution">
    <text evidence="7">The sequence shown here is derived from an EMBL/GenBank/DDBJ whole genome shotgun (WGS) entry which is preliminary data.</text>
</comment>
<feature type="transmembrane region" description="Helical" evidence="5">
    <location>
        <begin position="12"/>
        <end position="33"/>
    </location>
</feature>
<dbReference type="GO" id="GO:0020037">
    <property type="term" value="F:heme binding"/>
    <property type="evidence" value="ECO:0007669"/>
    <property type="project" value="InterPro"/>
</dbReference>
<evidence type="ECO:0000256" key="1">
    <source>
        <dbReference type="ARBA" id="ARBA00022617"/>
    </source>
</evidence>
<dbReference type="InterPro" id="IPR009056">
    <property type="entry name" value="Cyt_c-like_dom"/>
</dbReference>
<dbReference type="GO" id="GO:0046872">
    <property type="term" value="F:metal ion binding"/>
    <property type="evidence" value="ECO:0007669"/>
    <property type="project" value="UniProtKB-KW"/>
</dbReference>
<dbReference type="Gene3D" id="1.10.760.10">
    <property type="entry name" value="Cytochrome c-like domain"/>
    <property type="match status" value="2"/>
</dbReference>
<reference evidence="7 8" key="1">
    <citation type="submission" date="2018-01" db="EMBL/GenBank/DDBJ databases">
        <title>Metagenomic assembled genomes from two thermal pools in the Uzon Caldera, Kamchatka, Russia.</title>
        <authorList>
            <person name="Wilkins L."/>
            <person name="Ettinger C."/>
        </authorList>
    </citation>
    <scope>NUCLEOTIDE SEQUENCE [LARGE SCALE GENOMIC DNA]</scope>
    <source>
        <strain evidence="7">ZAV-05</strain>
    </source>
</reference>
<dbReference type="PANTHER" id="PTHR35008">
    <property type="entry name" value="BLL4482 PROTEIN-RELATED"/>
    <property type="match status" value="1"/>
</dbReference>
<organism evidence="7 8">
    <name type="scientific">Calditerrivibrio nitroreducens</name>
    <dbReference type="NCBI Taxonomy" id="477976"/>
    <lineage>
        <taxon>Bacteria</taxon>
        <taxon>Pseudomonadati</taxon>
        <taxon>Deferribacterota</taxon>
        <taxon>Deferribacteres</taxon>
        <taxon>Deferribacterales</taxon>
        <taxon>Calditerrivibrionaceae</taxon>
    </lineage>
</organism>
<evidence type="ECO:0000256" key="2">
    <source>
        <dbReference type="ARBA" id="ARBA00022723"/>
    </source>
</evidence>
<keyword evidence="5" id="KW-1133">Transmembrane helix</keyword>
<keyword evidence="3 4" id="KW-0408">Iron</keyword>
<name>A0A2J6WMG4_9BACT</name>
<gene>
    <name evidence="7" type="ORF">C0187_03610</name>
</gene>
<dbReference type="InterPro" id="IPR003468">
    <property type="entry name" value="Cyt_c_oxidase_monohaem-su/FixO"/>
</dbReference>
<sequence length="293" mass="33212">MSENKNSLYRKALLFTIVAAITVLIGTFVTMFYPMMRPEMHPKLENLKPFTPLQLAGRDIYMREGCMNCHTQTVRPLKADVLRYGDYSKAGEFFYDRPHLWGSKRTGPDLARIGGKYPDDWHYQHMANPQAFYEKSNMPKYNFLTNKKIDIDKTVAGLKVLGISYKPEEIEELKSKNEMDAIVAYLQQLGTSVSRKTVISVDENTVEEKSPLSGKSDAVAEGQRLYKIECVGCHGKNAEGNIGPAFADTQRTEKELFLLIANGSEGAMPGYANQFTREKIWALVEYVKSLKKQ</sequence>
<proteinExistence type="predicted"/>
<feature type="domain" description="Cytochrome c" evidence="6">
    <location>
        <begin position="217"/>
        <end position="291"/>
    </location>
</feature>
<keyword evidence="5" id="KW-0472">Membrane</keyword>
<evidence type="ECO:0000256" key="3">
    <source>
        <dbReference type="ARBA" id="ARBA00023004"/>
    </source>
</evidence>
<dbReference type="InterPro" id="IPR051459">
    <property type="entry name" value="Cytochrome_c-type_DH"/>
</dbReference>
<dbReference type="InterPro" id="IPR036909">
    <property type="entry name" value="Cyt_c-like_dom_sf"/>
</dbReference>
<dbReference type="AlphaFoldDB" id="A0A2J6WMG4"/>
<evidence type="ECO:0000256" key="5">
    <source>
        <dbReference type="SAM" id="Phobius"/>
    </source>
</evidence>
<dbReference type="Proteomes" id="UP000242881">
    <property type="component" value="Unassembled WGS sequence"/>
</dbReference>
<keyword evidence="5" id="KW-0812">Transmembrane</keyword>
<dbReference type="PANTHER" id="PTHR35008:SF8">
    <property type="entry name" value="ALCOHOL DEHYDROGENASE CYTOCHROME C SUBUNIT"/>
    <property type="match status" value="1"/>
</dbReference>
<evidence type="ECO:0000313" key="8">
    <source>
        <dbReference type="Proteomes" id="UP000242881"/>
    </source>
</evidence>
<dbReference type="SUPFAM" id="SSF46626">
    <property type="entry name" value="Cytochrome c"/>
    <property type="match status" value="2"/>
</dbReference>
<dbReference type="NCBIfam" id="NF011055">
    <property type="entry name" value="PRK14487.1"/>
    <property type="match status" value="1"/>
</dbReference>
<keyword evidence="2 4" id="KW-0479">Metal-binding</keyword>
<evidence type="ECO:0000259" key="6">
    <source>
        <dbReference type="PROSITE" id="PS51007"/>
    </source>
</evidence>
<protein>
    <submittedName>
        <fullName evidence="7">Cytochrome-c oxidase</fullName>
    </submittedName>
</protein>
<keyword evidence="1 4" id="KW-0349">Heme</keyword>
<dbReference type="Pfam" id="PF13442">
    <property type="entry name" value="Cytochrome_CBB3"/>
    <property type="match status" value="1"/>
</dbReference>
<dbReference type="GO" id="GO:0009055">
    <property type="term" value="F:electron transfer activity"/>
    <property type="evidence" value="ECO:0007669"/>
    <property type="project" value="InterPro"/>
</dbReference>
<evidence type="ECO:0000313" key="7">
    <source>
        <dbReference type="EMBL" id="PMP71596.1"/>
    </source>
</evidence>
<accession>A0A2J6WMG4</accession>
<dbReference type="PROSITE" id="PS51007">
    <property type="entry name" value="CYTC"/>
    <property type="match status" value="2"/>
</dbReference>
<dbReference type="RefSeq" id="WP_424605449.1">
    <property type="nucleotide sequence ID" value="NZ_JBNAVA010000004.1"/>
</dbReference>
<dbReference type="Pfam" id="PF02433">
    <property type="entry name" value="FixO"/>
    <property type="match status" value="1"/>
</dbReference>